<dbReference type="Gene3D" id="3.30.750.24">
    <property type="entry name" value="STAS domain"/>
    <property type="match status" value="1"/>
</dbReference>
<evidence type="ECO:0000259" key="1">
    <source>
        <dbReference type="PROSITE" id="PS50801"/>
    </source>
</evidence>
<dbReference type="SUPFAM" id="SSF52091">
    <property type="entry name" value="SpoIIaa-like"/>
    <property type="match status" value="1"/>
</dbReference>
<accession>A0A401VU07</accession>
<dbReference type="RefSeq" id="WP_125050928.1">
    <property type="nucleotide sequence ID" value="NZ_BHZD01000001.1"/>
</dbReference>
<dbReference type="EMBL" id="BHZD01000001">
    <property type="protein sequence ID" value="GCD40565.1"/>
    <property type="molecule type" value="Genomic_DNA"/>
</dbReference>
<dbReference type="AlphaFoldDB" id="A0A401VU07"/>
<evidence type="ECO:0000313" key="2">
    <source>
        <dbReference type="EMBL" id="GCD40565.1"/>
    </source>
</evidence>
<comment type="caution">
    <text evidence="2">The sequence shown here is derived from an EMBL/GenBank/DDBJ whole genome shotgun (WGS) entry which is preliminary data.</text>
</comment>
<evidence type="ECO:0000313" key="3">
    <source>
        <dbReference type="Proteomes" id="UP000286746"/>
    </source>
</evidence>
<gene>
    <name evidence="2" type="ORF">GKJPGBOP_00217</name>
</gene>
<dbReference type="InterPro" id="IPR036513">
    <property type="entry name" value="STAS_dom_sf"/>
</dbReference>
<sequence>MRSGPPLMASLLRLPLIEPPDLRLTVSTRREAGGATELGVVGELDVRTVRLLCDATVAHLKSGHRRLRLDLSGITWCDNASLYTLLGIRGAVHAAQGSLELAVASETVERALVRTGVGPRLAPCPGASPCSRMAAHHPAGKQLPRPAEPRPHRTFWRGSCGDLLCWEPKGPGPGAPSTA</sequence>
<dbReference type="PROSITE" id="PS50801">
    <property type="entry name" value="STAS"/>
    <property type="match status" value="1"/>
</dbReference>
<dbReference type="InterPro" id="IPR058548">
    <property type="entry name" value="MlaB-like_STAS"/>
</dbReference>
<protein>
    <submittedName>
        <fullName evidence="2">Anti-sigma factor antagonist</fullName>
    </submittedName>
</protein>
<name>A0A401VU07_STREY</name>
<keyword evidence="3" id="KW-1185">Reference proteome</keyword>
<reference evidence="2 3" key="1">
    <citation type="submission" date="2018-11" db="EMBL/GenBank/DDBJ databases">
        <title>Whole genome sequence of Streptomyces paromomycinus NBRC 15454(T).</title>
        <authorList>
            <person name="Komaki H."/>
            <person name="Tamura T."/>
        </authorList>
    </citation>
    <scope>NUCLEOTIDE SEQUENCE [LARGE SCALE GENOMIC DNA]</scope>
    <source>
        <strain evidence="2 3">NBRC 15454</strain>
    </source>
</reference>
<dbReference type="Proteomes" id="UP000286746">
    <property type="component" value="Unassembled WGS sequence"/>
</dbReference>
<organism evidence="2 3">
    <name type="scientific">Streptomyces paromomycinus</name>
    <name type="common">Streptomyces rimosus subsp. paromomycinus</name>
    <dbReference type="NCBI Taxonomy" id="92743"/>
    <lineage>
        <taxon>Bacteria</taxon>
        <taxon>Bacillati</taxon>
        <taxon>Actinomycetota</taxon>
        <taxon>Actinomycetes</taxon>
        <taxon>Kitasatosporales</taxon>
        <taxon>Streptomycetaceae</taxon>
        <taxon>Streptomyces</taxon>
    </lineage>
</organism>
<dbReference type="Pfam" id="PF13466">
    <property type="entry name" value="STAS_2"/>
    <property type="match status" value="1"/>
</dbReference>
<dbReference type="CDD" id="cd07043">
    <property type="entry name" value="STAS_anti-anti-sigma_factors"/>
    <property type="match status" value="1"/>
</dbReference>
<feature type="domain" description="STAS" evidence="1">
    <location>
        <begin position="25"/>
        <end position="117"/>
    </location>
</feature>
<proteinExistence type="predicted"/>
<dbReference type="InterPro" id="IPR002645">
    <property type="entry name" value="STAS_dom"/>
</dbReference>